<organism evidence="3 4">
    <name type="scientific">Paraburkholderia fungorum</name>
    <dbReference type="NCBI Taxonomy" id="134537"/>
    <lineage>
        <taxon>Bacteria</taxon>
        <taxon>Pseudomonadati</taxon>
        <taxon>Pseudomonadota</taxon>
        <taxon>Betaproteobacteria</taxon>
        <taxon>Burkholderiales</taxon>
        <taxon>Burkholderiaceae</taxon>
        <taxon>Paraburkholderia</taxon>
    </lineage>
</organism>
<dbReference type="Proteomes" id="UP001246473">
    <property type="component" value="Unassembled WGS sequence"/>
</dbReference>
<accession>A0AAP5Q885</accession>
<dbReference type="EMBL" id="JANSLM010000004">
    <property type="protein sequence ID" value="MDT8838761.1"/>
    <property type="molecule type" value="Genomic_DNA"/>
</dbReference>
<evidence type="ECO:0000313" key="3">
    <source>
        <dbReference type="EMBL" id="MDT8838761.1"/>
    </source>
</evidence>
<dbReference type="RefSeq" id="WP_244207611.1">
    <property type="nucleotide sequence ID" value="NZ_JAHNIZ010000015.1"/>
</dbReference>
<sequence length="94" mass="10841">MRIDKRIYAETNEYLIDGASRDRAAINAHFVRRFSNAIQAGSFVGIATHDAQLIDALTNWLQRERIDRSRFEFQMLLGVCEPLRDVLLAQGFTR</sequence>
<reference evidence="3" key="1">
    <citation type="submission" date="2022-08" db="EMBL/GenBank/DDBJ databases">
        <authorList>
            <person name="Kim S.-J."/>
        </authorList>
    </citation>
    <scope>NUCLEOTIDE SEQUENCE</scope>
    <source>
        <strain evidence="3">KJ</strain>
    </source>
</reference>
<evidence type="ECO:0000259" key="2">
    <source>
        <dbReference type="Pfam" id="PF01619"/>
    </source>
</evidence>
<proteinExistence type="predicted"/>
<name>A0AAP5Q885_9BURK</name>
<dbReference type="SUPFAM" id="SSF51730">
    <property type="entry name" value="FAD-linked oxidoreductase"/>
    <property type="match status" value="1"/>
</dbReference>
<dbReference type="Gene3D" id="3.20.20.220">
    <property type="match status" value="1"/>
</dbReference>
<dbReference type="GO" id="GO:0006562">
    <property type="term" value="P:L-proline catabolic process"/>
    <property type="evidence" value="ECO:0007669"/>
    <property type="project" value="UniProtKB-ARBA"/>
</dbReference>
<dbReference type="AlphaFoldDB" id="A0AAP5Q885"/>
<evidence type="ECO:0000313" key="4">
    <source>
        <dbReference type="Proteomes" id="UP001246473"/>
    </source>
</evidence>
<dbReference type="GO" id="GO:0004657">
    <property type="term" value="F:proline dehydrogenase activity"/>
    <property type="evidence" value="ECO:0007669"/>
    <property type="project" value="UniProtKB-ARBA"/>
</dbReference>
<comment type="caution">
    <text evidence="3">The sequence shown here is derived from an EMBL/GenBank/DDBJ whole genome shotgun (WGS) entry which is preliminary data.</text>
</comment>
<dbReference type="Pfam" id="PF01619">
    <property type="entry name" value="Pro_dh"/>
    <property type="match status" value="1"/>
</dbReference>
<gene>
    <name evidence="3" type="ORF">ParKJ_15195</name>
</gene>
<dbReference type="InterPro" id="IPR002872">
    <property type="entry name" value="Proline_DH_dom"/>
</dbReference>
<feature type="domain" description="Proline dehydrogenase" evidence="2">
    <location>
        <begin position="42"/>
        <end position="91"/>
    </location>
</feature>
<keyword evidence="1" id="KW-0560">Oxidoreductase</keyword>
<dbReference type="InterPro" id="IPR029041">
    <property type="entry name" value="FAD-linked_oxidoreductase-like"/>
</dbReference>
<evidence type="ECO:0000256" key="1">
    <source>
        <dbReference type="ARBA" id="ARBA00023002"/>
    </source>
</evidence>
<protein>
    <submittedName>
        <fullName evidence="3">Proline dehydrogenase family protein</fullName>
    </submittedName>
</protein>